<dbReference type="InterPro" id="IPR012373">
    <property type="entry name" value="Ferrdict_sens_TM"/>
</dbReference>
<dbReference type="PANTHER" id="PTHR30273:SF2">
    <property type="entry name" value="PROTEIN FECR"/>
    <property type="match status" value="1"/>
</dbReference>
<keyword evidence="3" id="KW-0472">Membrane</keyword>
<dbReference type="InterPro" id="IPR006860">
    <property type="entry name" value="FecR"/>
</dbReference>
<dbReference type="RefSeq" id="WP_377086743.1">
    <property type="nucleotide sequence ID" value="NZ_JBHSJL010000014.1"/>
</dbReference>
<keyword evidence="6" id="KW-1185">Reference proteome</keyword>
<dbReference type="PANTHER" id="PTHR30273">
    <property type="entry name" value="PERIPLASMIC SIGNAL SENSOR AND SIGMA FACTOR ACTIVATOR FECR-RELATED"/>
    <property type="match status" value="1"/>
</dbReference>
<sequence>MNLPDQTILIQKLLDGSIETDELHQLEQIFRAHPEAIDAYIDMSEIHSFLGSKEAESAQYGTVVPMERIVRRQKRRQLKVAALAAAAIVLISLLSLQLFWFQSKSSDLAFSTSPQSRFTISNTNQKQRSDKTLSPGSTLTLSQGSLELTFATGVTSILVAPAEITLVSENTLKMPEGRAWFNVPKQAIGFKVITSELEITDLGTQFGVLADPKNHDEIHVFKGSVIAKATRGNQSESTLYQLDSRRASARGDLNIISTQPDAFLTALPNSLPNITWTFDEKKPFQASGSHPAAATIKTKATGKPTLTSGRFGQALLLNGKGQSLETNWKSFQGLRPRTISAWVYMDSTDDHSDNSAIVAWGDHSTPTGKWTLQVSQMSPESDRKLRVSMGNTWATTKANVPTDRWVHLAATTNGSIDTNGALHLELYIDGINQEYSRKGSFAPQKGTTVTTLKAAPVTIGSSIHSRRALRKFLKSKLDEVSIYDGHMSPEEIKDLAQP</sequence>
<dbReference type="EMBL" id="JBHUJB010000028">
    <property type="protein sequence ID" value="MFD2158589.1"/>
    <property type="molecule type" value="Genomic_DNA"/>
</dbReference>
<accession>A0ABW4Z9M6</accession>
<feature type="domain" description="LamG-like jellyroll fold" evidence="4">
    <location>
        <begin position="335"/>
        <end position="490"/>
    </location>
</feature>
<keyword evidence="2" id="KW-1015">Disulfide bond</keyword>
<dbReference type="Gene3D" id="2.60.120.1440">
    <property type="match status" value="1"/>
</dbReference>
<dbReference type="Gene3D" id="2.60.120.200">
    <property type="match status" value="1"/>
</dbReference>
<evidence type="ECO:0000256" key="1">
    <source>
        <dbReference type="ARBA" id="ARBA00022729"/>
    </source>
</evidence>
<dbReference type="SUPFAM" id="SSF49899">
    <property type="entry name" value="Concanavalin A-like lectins/glucanases"/>
    <property type="match status" value="1"/>
</dbReference>
<reference evidence="6" key="1">
    <citation type="journal article" date="2019" name="Int. J. Syst. Evol. Microbiol.">
        <title>The Global Catalogue of Microorganisms (GCM) 10K type strain sequencing project: providing services to taxonomists for standard genome sequencing and annotation.</title>
        <authorList>
            <consortium name="The Broad Institute Genomics Platform"/>
            <consortium name="The Broad Institute Genome Sequencing Center for Infectious Disease"/>
            <person name="Wu L."/>
            <person name="Ma J."/>
        </authorList>
    </citation>
    <scope>NUCLEOTIDE SEQUENCE [LARGE SCALE GENOMIC DNA]</scope>
    <source>
        <strain evidence="6">CCUG 57942</strain>
    </source>
</reference>
<name>A0ABW4Z9M6_9BACT</name>
<evidence type="ECO:0000313" key="5">
    <source>
        <dbReference type="EMBL" id="MFD2158589.1"/>
    </source>
</evidence>
<dbReference type="InterPro" id="IPR013320">
    <property type="entry name" value="ConA-like_dom_sf"/>
</dbReference>
<organism evidence="5 6">
    <name type="scientific">Rubritalea tangerina</name>
    <dbReference type="NCBI Taxonomy" id="430798"/>
    <lineage>
        <taxon>Bacteria</taxon>
        <taxon>Pseudomonadati</taxon>
        <taxon>Verrucomicrobiota</taxon>
        <taxon>Verrucomicrobiia</taxon>
        <taxon>Verrucomicrobiales</taxon>
        <taxon>Rubritaleaceae</taxon>
        <taxon>Rubritalea</taxon>
    </lineage>
</organism>
<proteinExistence type="predicted"/>
<dbReference type="SMART" id="SM00560">
    <property type="entry name" value="LamGL"/>
    <property type="match status" value="1"/>
</dbReference>
<keyword evidence="1" id="KW-0732">Signal</keyword>
<dbReference type="Proteomes" id="UP001597389">
    <property type="component" value="Unassembled WGS sequence"/>
</dbReference>
<dbReference type="Pfam" id="PF04773">
    <property type="entry name" value="FecR"/>
    <property type="match status" value="1"/>
</dbReference>
<dbReference type="Pfam" id="PF13385">
    <property type="entry name" value="Laminin_G_3"/>
    <property type="match status" value="1"/>
</dbReference>
<feature type="transmembrane region" description="Helical" evidence="3">
    <location>
        <begin position="80"/>
        <end position="101"/>
    </location>
</feature>
<gene>
    <name evidence="5" type="ORF">ACFSW8_06745</name>
</gene>
<protein>
    <submittedName>
        <fullName evidence="5">LamG-like jellyroll fold domain-containing protein</fullName>
    </submittedName>
</protein>
<dbReference type="InterPro" id="IPR006558">
    <property type="entry name" value="LamG-like"/>
</dbReference>
<evidence type="ECO:0000259" key="4">
    <source>
        <dbReference type="SMART" id="SM00560"/>
    </source>
</evidence>
<evidence type="ECO:0000256" key="3">
    <source>
        <dbReference type="SAM" id="Phobius"/>
    </source>
</evidence>
<evidence type="ECO:0000256" key="2">
    <source>
        <dbReference type="ARBA" id="ARBA00023157"/>
    </source>
</evidence>
<keyword evidence="3" id="KW-1133">Transmembrane helix</keyword>
<keyword evidence="3" id="KW-0812">Transmembrane</keyword>
<evidence type="ECO:0000313" key="6">
    <source>
        <dbReference type="Proteomes" id="UP001597389"/>
    </source>
</evidence>
<comment type="caution">
    <text evidence="5">The sequence shown here is derived from an EMBL/GenBank/DDBJ whole genome shotgun (WGS) entry which is preliminary data.</text>
</comment>